<evidence type="ECO:0000313" key="3">
    <source>
        <dbReference type="Proteomes" id="UP000008021"/>
    </source>
</evidence>
<dbReference type="AlphaFoldDB" id="A0A0E0D847"/>
<dbReference type="HOGENOM" id="CLU_1557730_0_0_1"/>
<reference evidence="2" key="2">
    <citation type="submission" date="2018-05" db="EMBL/GenBank/DDBJ databases">
        <title>OmerRS3 (Oryza meridionalis Reference Sequence Version 3).</title>
        <authorList>
            <person name="Zhang J."/>
            <person name="Kudrna D."/>
            <person name="Lee S."/>
            <person name="Talag J."/>
            <person name="Welchert J."/>
            <person name="Wing R.A."/>
        </authorList>
    </citation>
    <scope>NUCLEOTIDE SEQUENCE [LARGE SCALE GENOMIC DNA]</scope>
    <source>
        <strain evidence="2">cv. OR44</strain>
    </source>
</reference>
<dbReference type="EnsemblPlants" id="OMERI03G34370.1">
    <property type="protein sequence ID" value="OMERI03G34370.1"/>
    <property type="gene ID" value="OMERI03G34370"/>
</dbReference>
<evidence type="ECO:0000313" key="2">
    <source>
        <dbReference type="EnsemblPlants" id="OMERI03G34370.1"/>
    </source>
</evidence>
<keyword evidence="3" id="KW-1185">Reference proteome</keyword>
<reference evidence="2" key="1">
    <citation type="submission" date="2015-04" db="UniProtKB">
        <authorList>
            <consortium name="EnsemblPlants"/>
        </authorList>
    </citation>
    <scope>IDENTIFICATION</scope>
</reference>
<protein>
    <submittedName>
        <fullName evidence="2">Uncharacterized protein</fullName>
    </submittedName>
</protein>
<feature type="compositionally biased region" description="Low complexity" evidence="1">
    <location>
        <begin position="96"/>
        <end position="105"/>
    </location>
</feature>
<evidence type="ECO:0000256" key="1">
    <source>
        <dbReference type="SAM" id="MobiDB-lite"/>
    </source>
</evidence>
<sequence>MTVSLTSPLSTQYLRSTASRRNPAFSSTRCDAAFRTSTSASTRSSPSTSPNTAATARFTAAVATPLPQCARATTYPSSARHASAVGDTDTAPTGRSSPSPSPAAAERQMARNHGCGSTVSRRGSVDSYGSQRQTAATWGSDAQAIMASTSARSNRRRLTSTAPLAAAACGDS</sequence>
<feature type="region of interest" description="Disordered" evidence="1">
    <location>
        <begin position="1"/>
        <end position="25"/>
    </location>
</feature>
<dbReference type="Proteomes" id="UP000008021">
    <property type="component" value="Chromosome 3"/>
</dbReference>
<feature type="region of interest" description="Disordered" evidence="1">
    <location>
        <begin position="34"/>
        <end position="53"/>
    </location>
</feature>
<feature type="region of interest" description="Disordered" evidence="1">
    <location>
        <begin position="72"/>
        <end position="172"/>
    </location>
</feature>
<proteinExistence type="predicted"/>
<organism evidence="2">
    <name type="scientific">Oryza meridionalis</name>
    <dbReference type="NCBI Taxonomy" id="40149"/>
    <lineage>
        <taxon>Eukaryota</taxon>
        <taxon>Viridiplantae</taxon>
        <taxon>Streptophyta</taxon>
        <taxon>Embryophyta</taxon>
        <taxon>Tracheophyta</taxon>
        <taxon>Spermatophyta</taxon>
        <taxon>Magnoliopsida</taxon>
        <taxon>Liliopsida</taxon>
        <taxon>Poales</taxon>
        <taxon>Poaceae</taxon>
        <taxon>BOP clade</taxon>
        <taxon>Oryzoideae</taxon>
        <taxon>Oryzeae</taxon>
        <taxon>Oryzinae</taxon>
        <taxon>Oryza</taxon>
    </lineage>
</organism>
<feature type="compositionally biased region" description="Polar residues" evidence="1">
    <location>
        <begin position="115"/>
        <end position="137"/>
    </location>
</feature>
<dbReference type="Gramene" id="OMERI03G34370.1">
    <property type="protein sequence ID" value="OMERI03G34370.1"/>
    <property type="gene ID" value="OMERI03G34370"/>
</dbReference>
<accession>A0A0E0D847</accession>
<name>A0A0E0D847_9ORYZ</name>